<dbReference type="Proteomes" id="UP000063387">
    <property type="component" value="Chromosome"/>
</dbReference>
<accession>A0A0X8HEH7</accession>
<reference evidence="1 2" key="2">
    <citation type="submission" date="2016-02" db="EMBL/GenBank/DDBJ databases">
        <authorList>
            <person name="Wen L."/>
            <person name="He K."/>
            <person name="Yang H."/>
        </authorList>
    </citation>
    <scope>NUCLEOTIDE SEQUENCE [LARGE SCALE GENOMIC DNA]</scope>
    <source>
        <strain evidence="1 2">AGD 8-3</strain>
    </source>
</reference>
<proteinExistence type="predicted"/>
<dbReference type="OrthoDB" id="4773522at2"/>
<gene>
    <name evidence="1" type="ORF">LOKO_02070</name>
</gene>
<sequence>MFSELDKISTVDENTLVFYARLWQLEKWLKEMVYVELKSKKGKAGSSLIKLKTYESDKALTHIPTVDGKPLSFTTFTELVKIIQK</sequence>
<dbReference type="PATRIC" id="fig|507626.3.peg.2063"/>
<dbReference type="RefSeq" id="WP_066448518.1">
    <property type="nucleotide sequence ID" value="NZ_CP014226.1"/>
</dbReference>
<evidence type="ECO:0000313" key="2">
    <source>
        <dbReference type="Proteomes" id="UP000063387"/>
    </source>
</evidence>
<dbReference type="KEGG" id="hco:LOKO_02070"/>
<reference evidence="1 2" key="1">
    <citation type="journal article" date="2016" name="Genome Announc.">
        <title>Draft Genome Sequence of 'Halomonas chromatireducens' Strain AGD 8-3, a Haloalkaliphilic Chromate- and Selenite-Reducing Gammaproteobacterium.</title>
        <authorList>
            <person name="Sharko F.S."/>
            <person name="Shapovalova A.A."/>
            <person name="Tsygankova S.V."/>
            <person name="Komova A.V."/>
            <person name="Boulygina E.S."/>
            <person name="Teslyuk A.B."/>
            <person name="Gotovtsev P.M."/>
            <person name="Namsaraev Z.B."/>
            <person name="Khijniak T.V."/>
            <person name="Nedoluzhko A.V."/>
            <person name="Vasilov R.G."/>
        </authorList>
    </citation>
    <scope>NUCLEOTIDE SEQUENCE [LARGE SCALE GENOMIC DNA]</scope>
    <source>
        <strain evidence="1 2">AGD 8-3</strain>
    </source>
</reference>
<dbReference type="AlphaFoldDB" id="A0A0X8HEH7"/>
<keyword evidence="2" id="KW-1185">Reference proteome</keyword>
<organism evidence="1 2">
    <name type="scientific">Halomonas chromatireducens</name>
    <dbReference type="NCBI Taxonomy" id="507626"/>
    <lineage>
        <taxon>Bacteria</taxon>
        <taxon>Pseudomonadati</taxon>
        <taxon>Pseudomonadota</taxon>
        <taxon>Gammaproteobacteria</taxon>
        <taxon>Oceanospirillales</taxon>
        <taxon>Halomonadaceae</taxon>
        <taxon>Halomonas</taxon>
    </lineage>
</organism>
<evidence type="ECO:0000313" key="1">
    <source>
        <dbReference type="EMBL" id="AMD01136.1"/>
    </source>
</evidence>
<dbReference type="EMBL" id="CP014226">
    <property type="protein sequence ID" value="AMD01136.1"/>
    <property type="molecule type" value="Genomic_DNA"/>
</dbReference>
<name>A0A0X8HEH7_9GAMM</name>
<protein>
    <submittedName>
        <fullName evidence="1">Uncharacterized protein</fullName>
    </submittedName>
</protein>